<keyword evidence="3" id="KW-1185">Reference proteome</keyword>
<feature type="compositionally biased region" description="Acidic residues" evidence="1">
    <location>
        <begin position="107"/>
        <end position="140"/>
    </location>
</feature>
<protein>
    <recommendedName>
        <fullName evidence="4">DNA primase</fullName>
    </recommendedName>
</protein>
<name>A0ABP4VW01_9ACTN</name>
<dbReference type="Proteomes" id="UP001500655">
    <property type="component" value="Unassembled WGS sequence"/>
</dbReference>
<dbReference type="EMBL" id="BAAALS010000001">
    <property type="protein sequence ID" value="GAA1734791.1"/>
    <property type="molecule type" value="Genomic_DNA"/>
</dbReference>
<reference evidence="3" key="1">
    <citation type="journal article" date="2019" name="Int. J. Syst. Evol. Microbiol.">
        <title>The Global Catalogue of Microorganisms (GCM) 10K type strain sequencing project: providing services to taxonomists for standard genome sequencing and annotation.</title>
        <authorList>
            <consortium name="The Broad Institute Genomics Platform"/>
            <consortium name="The Broad Institute Genome Sequencing Center for Infectious Disease"/>
            <person name="Wu L."/>
            <person name="Ma J."/>
        </authorList>
    </citation>
    <scope>NUCLEOTIDE SEQUENCE [LARGE SCALE GENOMIC DNA]</scope>
    <source>
        <strain evidence="3">JCM 13249</strain>
    </source>
</reference>
<accession>A0ABP4VW01</accession>
<evidence type="ECO:0000313" key="2">
    <source>
        <dbReference type="EMBL" id="GAA1734791.1"/>
    </source>
</evidence>
<evidence type="ECO:0000256" key="1">
    <source>
        <dbReference type="SAM" id="MobiDB-lite"/>
    </source>
</evidence>
<evidence type="ECO:0008006" key="4">
    <source>
        <dbReference type="Google" id="ProtNLM"/>
    </source>
</evidence>
<feature type="region of interest" description="Disordered" evidence="1">
    <location>
        <begin position="50"/>
        <end position="143"/>
    </location>
</feature>
<sequence length="301" mass="33054">MARSDHADETDEPTSTATLWRDVEIDPVEIALPSGVGYTLRAYRLSSEVTLSEADPASGSGDDFDAASAEVFASRRRPGADDEAELEPFDEDELTKQALAAGGRKDDDDEDEPAAADDESDEDSDEAEEEEEEDEEEAGAEEVPVFLGRRGKVYLFKSPEGLVDFVKSGAEHDLSQLDSWSDLVERITVDDVEPSEEDRYELDLVVENLRGGHDVWDHTLIIKAGEIARDLGYALRIEPIVNALASGSPLDDLDESMRAANEGGAKAFFARRRLRKHGEQQAALGWRTIIGKISGAVDWRD</sequence>
<comment type="caution">
    <text evidence="2">The sequence shown here is derived from an EMBL/GenBank/DDBJ whole genome shotgun (WGS) entry which is preliminary data.</text>
</comment>
<gene>
    <name evidence="2" type="ORF">GCM10009681_01220</name>
</gene>
<feature type="region of interest" description="Disordered" evidence="1">
    <location>
        <begin position="1"/>
        <end position="20"/>
    </location>
</feature>
<feature type="compositionally biased region" description="Acidic residues" evidence="1">
    <location>
        <begin position="81"/>
        <end position="93"/>
    </location>
</feature>
<organism evidence="2 3">
    <name type="scientific">Luedemannella helvata</name>
    <dbReference type="NCBI Taxonomy" id="349315"/>
    <lineage>
        <taxon>Bacteria</taxon>
        <taxon>Bacillati</taxon>
        <taxon>Actinomycetota</taxon>
        <taxon>Actinomycetes</taxon>
        <taxon>Micromonosporales</taxon>
        <taxon>Micromonosporaceae</taxon>
        <taxon>Luedemannella</taxon>
    </lineage>
</organism>
<dbReference type="RefSeq" id="WP_344075539.1">
    <property type="nucleotide sequence ID" value="NZ_BAAALS010000001.1"/>
</dbReference>
<evidence type="ECO:0000313" key="3">
    <source>
        <dbReference type="Proteomes" id="UP001500655"/>
    </source>
</evidence>
<proteinExistence type="predicted"/>